<dbReference type="InterPro" id="IPR005821">
    <property type="entry name" value="Ion_trans_dom"/>
</dbReference>
<evidence type="ECO:0000256" key="2">
    <source>
        <dbReference type="ARBA" id="ARBA00022574"/>
    </source>
</evidence>
<evidence type="ECO:0000313" key="13">
    <source>
        <dbReference type="Proteomes" id="UP001165085"/>
    </source>
</evidence>
<evidence type="ECO:0000256" key="9">
    <source>
        <dbReference type="SAM" id="MobiDB-lite"/>
    </source>
</evidence>
<evidence type="ECO:0000256" key="7">
    <source>
        <dbReference type="PROSITE-ProRule" id="PRU00221"/>
    </source>
</evidence>
<reference evidence="13" key="1">
    <citation type="journal article" date="2023" name="Commun. Biol.">
        <title>Genome analysis of Parmales, the sister group of diatoms, reveals the evolutionary specialization of diatoms from phago-mixotrophs to photoautotrophs.</title>
        <authorList>
            <person name="Ban H."/>
            <person name="Sato S."/>
            <person name="Yoshikawa S."/>
            <person name="Yamada K."/>
            <person name="Nakamura Y."/>
            <person name="Ichinomiya M."/>
            <person name="Sato N."/>
            <person name="Blanc-Mathieu R."/>
            <person name="Endo H."/>
            <person name="Kuwata A."/>
            <person name="Ogata H."/>
        </authorList>
    </citation>
    <scope>NUCLEOTIDE SEQUENCE [LARGE SCALE GENOMIC DNA]</scope>
    <source>
        <strain evidence="13">NIES 3701</strain>
    </source>
</reference>
<dbReference type="InterPro" id="IPR020472">
    <property type="entry name" value="WD40_PAC1"/>
</dbReference>
<dbReference type="CDD" id="cd00200">
    <property type="entry name" value="WD40"/>
    <property type="match status" value="1"/>
</dbReference>
<dbReference type="SMART" id="SM00320">
    <property type="entry name" value="WD40"/>
    <property type="match status" value="7"/>
</dbReference>
<dbReference type="AlphaFoldDB" id="A0A9W7ASC5"/>
<protein>
    <recommendedName>
        <fullName evidence="11">Ion transport domain-containing protein</fullName>
    </recommendedName>
</protein>
<evidence type="ECO:0000313" key="12">
    <source>
        <dbReference type="EMBL" id="GMH78291.1"/>
    </source>
</evidence>
<keyword evidence="6 10" id="KW-0472">Membrane</keyword>
<keyword evidence="4" id="KW-0677">Repeat</keyword>
<feature type="repeat" description="WD" evidence="7">
    <location>
        <begin position="275"/>
        <end position="316"/>
    </location>
</feature>
<dbReference type="InterPro" id="IPR036322">
    <property type="entry name" value="WD40_repeat_dom_sf"/>
</dbReference>
<dbReference type="PRINTS" id="PR00320">
    <property type="entry name" value="GPROTEINBRPT"/>
</dbReference>
<keyword evidence="3 10" id="KW-0812">Transmembrane</keyword>
<dbReference type="PROSITE" id="PS50082">
    <property type="entry name" value="WD_REPEATS_2"/>
    <property type="match status" value="4"/>
</dbReference>
<feature type="transmembrane region" description="Helical" evidence="10">
    <location>
        <begin position="855"/>
        <end position="876"/>
    </location>
</feature>
<dbReference type="SUPFAM" id="SSF50978">
    <property type="entry name" value="WD40 repeat-like"/>
    <property type="match status" value="1"/>
</dbReference>
<dbReference type="PANTHER" id="PTHR19848">
    <property type="entry name" value="WD40 REPEAT PROTEIN"/>
    <property type="match status" value="1"/>
</dbReference>
<accession>A0A9W7ASC5</accession>
<feature type="transmembrane region" description="Helical" evidence="10">
    <location>
        <begin position="699"/>
        <end position="720"/>
    </location>
</feature>
<dbReference type="GO" id="GO:0016020">
    <property type="term" value="C:membrane"/>
    <property type="evidence" value="ECO:0007669"/>
    <property type="project" value="UniProtKB-SubCell"/>
</dbReference>
<keyword evidence="8" id="KW-0175">Coiled coil</keyword>
<dbReference type="InterPro" id="IPR019775">
    <property type="entry name" value="WD40_repeat_CS"/>
</dbReference>
<evidence type="ECO:0000259" key="11">
    <source>
        <dbReference type="Pfam" id="PF00520"/>
    </source>
</evidence>
<feature type="compositionally biased region" description="Basic and acidic residues" evidence="9">
    <location>
        <begin position="56"/>
        <end position="67"/>
    </location>
</feature>
<feature type="transmembrane region" description="Helical" evidence="10">
    <location>
        <begin position="778"/>
        <end position="806"/>
    </location>
</feature>
<feature type="transmembrane region" description="Helical" evidence="10">
    <location>
        <begin position="747"/>
        <end position="766"/>
    </location>
</feature>
<feature type="repeat" description="WD" evidence="7">
    <location>
        <begin position="188"/>
        <end position="222"/>
    </location>
</feature>
<keyword evidence="13" id="KW-1185">Reference proteome</keyword>
<dbReference type="Pfam" id="PF00400">
    <property type="entry name" value="WD40"/>
    <property type="match status" value="6"/>
</dbReference>
<dbReference type="Gene3D" id="2.130.10.10">
    <property type="entry name" value="YVTN repeat-like/Quinoprotein amine dehydrogenase"/>
    <property type="match status" value="2"/>
</dbReference>
<evidence type="ECO:0000256" key="5">
    <source>
        <dbReference type="ARBA" id="ARBA00022989"/>
    </source>
</evidence>
<feature type="transmembrane region" description="Helical" evidence="10">
    <location>
        <begin position="595"/>
        <end position="617"/>
    </location>
</feature>
<keyword evidence="2 7" id="KW-0853">WD repeat</keyword>
<dbReference type="GO" id="GO:0005216">
    <property type="term" value="F:monoatomic ion channel activity"/>
    <property type="evidence" value="ECO:0007669"/>
    <property type="project" value="InterPro"/>
</dbReference>
<sequence length="1031" mass="115836">MSSSGSNQNPIIEMSDTKKGGVKLAAKLDPPSDDEGASFQPNRGAAGSKKRQSMKQQKDALLKAKETEADDVTGEVHRREATVNAHGTGLLGGSCVAIDYSDCGKYLATAGEDNVINVYTPQSFQPMFEGGGLAVTSQVCALDFSPNGKILAAGLKDGRVALWHLEYFGDEDKHGIEGTVKYSESENLKFHDGPVNAVCFSTDGKLLASGGEDTKIVLWDMDIDQGGSNDRKPIVLQATIDAAQKRREEEQKQHSGEGSKIATRGRGMSNHEKDITKHEMAITCLSWSLEDRFLASGGEDNTVRIWNFSDKQNIEAMVLSGHSYDVLDVAFSPDGNYLASVGGNSYSSSGNEIRIWDMKDKDLGDEEVWALFTGHNLGVTSCAWGRDSKTIVTGSYDKTVRFWSMDYEKCTRVISTDGEIRDLSAGSCRQFIAVGDSHGQVSKYHFTIPVEGYEEKITKAFQVGGLEMENLIKEMVYDEGQPLADGGIYLVTEYLLHNEKADSLTLFFNTIWSVLVEWDAEQTDTDTKVAKAAQKNFIKLETSTLNFFKHVKKFRQDFLEVLSDNLDGDEIQKVAETDIMLLIMEMFGRGGVWEIYYSEIVIYTIYMLCFVSTTIAFKYANDDLTMEERAQMQFSEYILIITSFYFFIRELYQNYNEFVKDSSYRDQILWINKNKRLNAVLCALGLSAVYYLVKGSDFMNFVILLTTWACVFMFSVLGWWASTDILSPAGSIAMLVYFVRYGPGQEFNHLASGVALINWVKFLNVIRGLNKEIASFVLMIEFILADLSSFMIVQMLMMVMFGHAFYLELSEKKMGSQDDSSSNPFATKWDTIQTLIKTLFGDFDSSVYTYNYVKAIFFLYMFLIIIIMLNVLIAIVSDSYAKAMEQSNQIYCRSRLQLIVEMKTIFGGALRWVPNVEGIGEFLGERTPLFIQEKINRNKKGVEIELEIPPTSFWDDKIEEIVAKVKKMMEVREEAKKKKGNDEALKELKEFVSKQSLVNEELKKSNADLQEKVGLLVTMIGDMTKGRRTAG</sequence>
<evidence type="ECO:0000256" key="6">
    <source>
        <dbReference type="ARBA" id="ARBA00023136"/>
    </source>
</evidence>
<feature type="transmembrane region" description="Helical" evidence="10">
    <location>
        <begin position="637"/>
        <end position="655"/>
    </location>
</feature>
<dbReference type="OrthoDB" id="189968at2759"/>
<feature type="region of interest" description="Disordered" evidence="9">
    <location>
        <begin position="1"/>
        <end position="70"/>
    </location>
</feature>
<feature type="repeat" description="WD" evidence="7">
    <location>
        <begin position="372"/>
        <end position="413"/>
    </location>
</feature>
<feature type="compositionally biased region" description="Polar residues" evidence="9">
    <location>
        <begin position="1"/>
        <end position="10"/>
    </location>
</feature>
<feature type="domain" description="Ion transport" evidence="11">
    <location>
        <begin position="605"/>
        <end position="887"/>
    </location>
</feature>
<dbReference type="PROSITE" id="PS00678">
    <property type="entry name" value="WD_REPEATS_1"/>
    <property type="match status" value="2"/>
</dbReference>
<dbReference type="EMBL" id="BRXY01000219">
    <property type="protein sequence ID" value="GMH78291.1"/>
    <property type="molecule type" value="Genomic_DNA"/>
</dbReference>
<proteinExistence type="predicted"/>
<comment type="caution">
    <text evidence="12">The sequence shown here is derived from an EMBL/GenBank/DDBJ whole genome shotgun (WGS) entry which is preliminary data.</text>
</comment>
<name>A0A9W7ASC5_9STRA</name>
<dbReference type="PROSITE" id="PS50294">
    <property type="entry name" value="WD_REPEATS_REGION"/>
    <property type="match status" value="3"/>
</dbReference>
<feature type="transmembrane region" description="Helical" evidence="10">
    <location>
        <begin position="676"/>
        <end position="693"/>
    </location>
</feature>
<evidence type="ECO:0000256" key="8">
    <source>
        <dbReference type="SAM" id="Coils"/>
    </source>
</evidence>
<evidence type="ECO:0000256" key="3">
    <source>
        <dbReference type="ARBA" id="ARBA00022692"/>
    </source>
</evidence>
<keyword evidence="5 10" id="KW-1133">Transmembrane helix</keyword>
<evidence type="ECO:0000256" key="4">
    <source>
        <dbReference type="ARBA" id="ARBA00022737"/>
    </source>
</evidence>
<comment type="subcellular location">
    <subcellularLocation>
        <location evidence="1">Membrane</location>
        <topology evidence="1">Multi-pass membrane protein</topology>
    </subcellularLocation>
</comment>
<feature type="compositionally biased region" description="Basic and acidic residues" evidence="9">
    <location>
        <begin position="244"/>
        <end position="257"/>
    </location>
</feature>
<dbReference type="InterPro" id="IPR001680">
    <property type="entry name" value="WD40_rpt"/>
</dbReference>
<feature type="repeat" description="WD" evidence="7">
    <location>
        <begin position="136"/>
        <end position="166"/>
    </location>
</feature>
<dbReference type="Pfam" id="PF00520">
    <property type="entry name" value="Ion_trans"/>
    <property type="match status" value="1"/>
</dbReference>
<feature type="coiled-coil region" evidence="8">
    <location>
        <begin position="958"/>
        <end position="1012"/>
    </location>
</feature>
<dbReference type="InterPro" id="IPR015943">
    <property type="entry name" value="WD40/YVTN_repeat-like_dom_sf"/>
</dbReference>
<evidence type="ECO:0000256" key="10">
    <source>
        <dbReference type="SAM" id="Phobius"/>
    </source>
</evidence>
<gene>
    <name evidence="12" type="ORF">TrST_g5058</name>
</gene>
<organism evidence="12 13">
    <name type="scientific">Triparma strigata</name>
    <dbReference type="NCBI Taxonomy" id="1606541"/>
    <lineage>
        <taxon>Eukaryota</taxon>
        <taxon>Sar</taxon>
        <taxon>Stramenopiles</taxon>
        <taxon>Ochrophyta</taxon>
        <taxon>Bolidophyceae</taxon>
        <taxon>Parmales</taxon>
        <taxon>Triparmaceae</taxon>
        <taxon>Triparma</taxon>
    </lineage>
</organism>
<evidence type="ECO:0000256" key="1">
    <source>
        <dbReference type="ARBA" id="ARBA00004141"/>
    </source>
</evidence>
<dbReference type="Proteomes" id="UP001165085">
    <property type="component" value="Unassembled WGS sequence"/>
</dbReference>
<dbReference type="PANTHER" id="PTHR19848:SF8">
    <property type="entry name" value="F-BOX AND WD REPEAT DOMAIN CONTAINING 7"/>
    <property type="match status" value="1"/>
</dbReference>
<feature type="region of interest" description="Disordered" evidence="9">
    <location>
        <begin position="244"/>
        <end position="269"/>
    </location>
</feature>